<dbReference type="InterPro" id="IPR007386">
    <property type="entry name" value="DUF447_N"/>
</dbReference>
<dbReference type="InterPro" id="IPR012349">
    <property type="entry name" value="Split_barrel_FMN-bd"/>
</dbReference>
<dbReference type="Proteomes" id="UP001494588">
    <property type="component" value="Unassembled WGS sequence"/>
</dbReference>
<evidence type="ECO:0000259" key="2">
    <source>
        <dbReference type="Pfam" id="PF20766"/>
    </source>
</evidence>
<feature type="domain" description="DUF447" evidence="2">
    <location>
        <begin position="125"/>
        <end position="176"/>
    </location>
</feature>
<dbReference type="Gene3D" id="2.30.110.10">
    <property type="entry name" value="Electron Transport, Fmn-binding Protein, Chain A"/>
    <property type="match status" value="1"/>
</dbReference>
<gene>
    <name evidence="3" type="ORF">V4C55_09575</name>
</gene>
<comment type="caution">
    <text evidence="3">The sequence shown here is derived from an EMBL/GenBank/DDBJ whole genome shotgun (WGS) entry which is preliminary data.</text>
</comment>
<dbReference type="Pfam" id="PF20766">
    <property type="entry name" value="DUF447_C"/>
    <property type="match status" value="1"/>
</dbReference>
<feature type="domain" description="DUF447" evidence="1">
    <location>
        <begin position="4"/>
        <end position="118"/>
    </location>
</feature>
<accession>A0ABU9Q938</accession>
<dbReference type="EMBL" id="JAZHGC010000007">
    <property type="protein sequence ID" value="MEM5285960.1"/>
    <property type="molecule type" value="Genomic_DNA"/>
</dbReference>
<dbReference type="SUPFAM" id="SSF50475">
    <property type="entry name" value="FMN-binding split barrel"/>
    <property type="match status" value="1"/>
</dbReference>
<proteinExistence type="predicted"/>
<dbReference type="Gene3D" id="1.20.58.290">
    <property type="entry name" value="Hypothetical membrane protein ta0354_69_121"/>
    <property type="match status" value="1"/>
</dbReference>
<dbReference type="Pfam" id="PF04289">
    <property type="entry name" value="DUF447_N"/>
    <property type="match status" value="1"/>
</dbReference>
<organism evidence="3 4">
    <name type="scientific">Paraburkholderia sabiae</name>
    <dbReference type="NCBI Taxonomy" id="273251"/>
    <lineage>
        <taxon>Bacteria</taxon>
        <taxon>Pseudomonadati</taxon>
        <taxon>Pseudomonadota</taxon>
        <taxon>Betaproteobacteria</taxon>
        <taxon>Burkholderiales</taxon>
        <taxon>Burkholderiaceae</taxon>
        <taxon>Paraburkholderia</taxon>
    </lineage>
</organism>
<evidence type="ECO:0000259" key="1">
    <source>
        <dbReference type="Pfam" id="PF04289"/>
    </source>
</evidence>
<keyword evidence="4" id="KW-1185">Reference proteome</keyword>
<evidence type="ECO:0000313" key="4">
    <source>
        <dbReference type="Proteomes" id="UP001494588"/>
    </source>
</evidence>
<dbReference type="InterPro" id="IPR049288">
    <property type="entry name" value="DUF447_C"/>
</dbReference>
<dbReference type="RefSeq" id="WP_201647297.1">
    <property type="nucleotide sequence ID" value="NZ_CAJHCS010000001.1"/>
</dbReference>
<sequence>MIHETIITSCTREGIPHIAPMGVRFEHGLALLAPFRPSRTLDNILSTRAAVINFTTDVRIFAGCVTGAQRDWPTCAASNVNSVRLEHPLSHTELQLDHITDDPQRPLLHMRCVHTETHAPFGGFNRAQAAVVEGAILVSRLFMLPADKIDHEMAYLQIAIDKTAGPYERVAWDWITQAVEHFRATGEAVDKAPAPGMDPTHTS</sequence>
<name>A0ABU9Q938_9BURK</name>
<protein>
    <submittedName>
        <fullName evidence="3">DUF447 domain-containing protein</fullName>
    </submittedName>
</protein>
<evidence type="ECO:0000313" key="3">
    <source>
        <dbReference type="EMBL" id="MEM5285960.1"/>
    </source>
</evidence>
<reference evidence="3 4" key="1">
    <citation type="submission" date="2024-01" db="EMBL/GenBank/DDBJ databases">
        <title>The diversity of rhizobia nodulating Mimosa spp. in eleven states of Brazil covering several biomes is determined by host plant, location, and edaphic factors.</title>
        <authorList>
            <person name="Rouws L."/>
            <person name="Barauna A."/>
            <person name="Beukes C."/>
            <person name="De Faria S.M."/>
            <person name="Gross E."/>
            <person name="Dos Reis Junior F.B."/>
            <person name="Simon M."/>
            <person name="Maluk M."/>
            <person name="Odee D.W."/>
            <person name="Kenicer G."/>
            <person name="Young J.P.W."/>
            <person name="Reis V.M."/>
            <person name="Zilli J."/>
            <person name="James E.K."/>
        </authorList>
    </citation>
    <scope>NUCLEOTIDE SEQUENCE [LARGE SCALE GENOMIC DNA]</scope>
    <source>
        <strain evidence="3 4">JPY77</strain>
    </source>
</reference>